<proteinExistence type="predicted"/>
<name>A0A0H3D525_AMYMU</name>
<dbReference type="PATRIC" id="fig|749927.5.peg.3690"/>
<dbReference type="AlphaFoldDB" id="A0A0H3D525"/>
<dbReference type="Proteomes" id="UP000000328">
    <property type="component" value="Chromosome"/>
</dbReference>
<accession>A0A0H3D525</accession>
<protein>
    <submittedName>
        <fullName evidence="1">Uncharacterized protein</fullName>
    </submittedName>
</protein>
<dbReference type="RefSeq" id="WP_013225429.1">
    <property type="nucleotide sequence ID" value="NC_014318.1"/>
</dbReference>
<evidence type="ECO:0000313" key="2">
    <source>
        <dbReference type="Proteomes" id="UP000000328"/>
    </source>
</evidence>
<dbReference type="OrthoDB" id="3078209at2"/>
<dbReference type="HOGENOM" id="CLU_027410_0_0_11"/>
<gene>
    <name evidence="1" type="ordered locus">AMED_3571</name>
</gene>
<organism evidence="1 2">
    <name type="scientific">Amycolatopsis mediterranei (strain U-32)</name>
    <dbReference type="NCBI Taxonomy" id="749927"/>
    <lineage>
        <taxon>Bacteria</taxon>
        <taxon>Bacillati</taxon>
        <taxon>Actinomycetota</taxon>
        <taxon>Actinomycetes</taxon>
        <taxon>Pseudonocardiales</taxon>
        <taxon>Pseudonocardiaceae</taxon>
        <taxon>Amycolatopsis</taxon>
    </lineage>
</organism>
<reference evidence="1 2" key="1">
    <citation type="journal article" date="2010" name="Cell Res.">
        <title>Complete genome sequence of the rifamycin SV-producing Amycolatopsis mediterranei U32 revealed its genetic characteristics in phylogeny and metabolism.</title>
        <authorList>
            <person name="Zhao W."/>
            <person name="Zhong Y."/>
            <person name="Yuan H."/>
            <person name="Wang J."/>
            <person name="Zheng H."/>
            <person name="Wang Y."/>
            <person name="Cen X."/>
            <person name="Xu F."/>
            <person name="Bai J."/>
            <person name="Han X."/>
            <person name="Lu G."/>
            <person name="Zhu Y."/>
            <person name="Shao Z."/>
            <person name="Yan H."/>
            <person name="Li C."/>
            <person name="Peng N."/>
            <person name="Zhang Z."/>
            <person name="Zhang Y."/>
            <person name="Lin W."/>
            <person name="Fan Y."/>
            <person name="Qin Z."/>
            <person name="Hu Y."/>
            <person name="Zhu B."/>
            <person name="Wang S."/>
            <person name="Ding X."/>
            <person name="Zhao G.P."/>
        </authorList>
    </citation>
    <scope>NUCLEOTIDE SEQUENCE [LARGE SCALE GENOMIC DNA]</scope>
    <source>
        <strain evidence="2">U-32</strain>
    </source>
</reference>
<dbReference type="GeneID" id="92871325"/>
<sequence>MSTETVEFNGIDADTGQYLFPAQSPGDVAAAARAQDLASPFLQAMRYRKIREEKTFGVASLVDDPDDLAQAGWGLVVAHDANPRVRDALRPLLDLRQSQAGPYYREMTVHPGEDASRFLLRHGMGPDPADPRKVPYYLLIVGSPAAIPYSFQYRLDVVYAVGRVEFESLEEYSAYARFVTAAEDRPKASARVHLFGTSNPGDRPTKLSATRLVEPLARELVELAPACRVTRDVGERATKRRLSELMADGPELLFTATHGLGRRTGDAHDVQGALVCQDWPGPLTAGPVSPEQYFSGADVVAPLAPRVVFSFACYSAGGPGNPGMARLPQQLLGHGVLAFIGHIDRAWGYSFLWTGAEAQITSMVSTVLAIQKGRRLGYAMEAMGSRWAVIATELTQKLGGLRDRRIVDDRQLAWLWTASNDARDYVLIGDPAVRAR</sequence>
<evidence type="ECO:0000313" key="1">
    <source>
        <dbReference type="EMBL" id="ADJ45357.1"/>
    </source>
</evidence>
<dbReference type="eggNOG" id="COG4870">
    <property type="taxonomic scope" value="Bacteria"/>
</dbReference>
<dbReference type="KEGG" id="amd:AMED_3571"/>
<dbReference type="EMBL" id="CP002000">
    <property type="protein sequence ID" value="ADJ45357.1"/>
    <property type="molecule type" value="Genomic_DNA"/>
</dbReference>